<feature type="transmembrane region" description="Helical" evidence="1">
    <location>
        <begin position="6"/>
        <end position="24"/>
    </location>
</feature>
<accession>A0A0A0CZW4</accession>
<keyword evidence="1" id="KW-0812">Transmembrane</keyword>
<gene>
    <name evidence="2" type="ORF">P409_28945</name>
</gene>
<evidence type="ECO:0000313" key="2">
    <source>
        <dbReference type="EMBL" id="KGM31138.1"/>
    </source>
</evidence>
<feature type="transmembrane region" description="Helical" evidence="1">
    <location>
        <begin position="31"/>
        <end position="53"/>
    </location>
</feature>
<dbReference type="EMBL" id="JANX01000588">
    <property type="protein sequence ID" value="KGM31138.1"/>
    <property type="molecule type" value="Genomic_DNA"/>
</dbReference>
<organism evidence="2 3">
    <name type="scientific">Inquilinus limosus MP06</name>
    <dbReference type="NCBI Taxonomy" id="1398085"/>
    <lineage>
        <taxon>Bacteria</taxon>
        <taxon>Pseudomonadati</taxon>
        <taxon>Pseudomonadota</taxon>
        <taxon>Alphaproteobacteria</taxon>
        <taxon>Rhodospirillales</taxon>
        <taxon>Rhodospirillaceae</taxon>
        <taxon>Inquilinus</taxon>
    </lineage>
</organism>
<protein>
    <submittedName>
        <fullName evidence="2">Uncharacterized protein</fullName>
    </submittedName>
</protein>
<evidence type="ECO:0000313" key="3">
    <source>
        <dbReference type="Proteomes" id="UP000029995"/>
    </source>
</evidence>
<dbReference type="RefSeq" id="WP_034846588.1">
    <property type="nucleotide sequence ID" value="NZ_JANX01000588.1"/>
</dbReference>
<name>A0A0A0CZW4_9PROT</name>
<sequence length="63" mass="6785">MIAGGFFVWPITLALLIGAFVLAIRYPYTRGWWRTVLAITAVLAFLGAAAGFGDRQACTFGGF</sequence>
<dbReference type="Proteomes" id="UP000029995">
    <property type="component" value="Unassembled WGS sequence"/>
</dbReference>
<keyword evidence="1" id="KW-0472">Membrane</keyword>
<keyword evidence="1" id="KW-1133">Transmembrane helix</keyword>
<evidence type="ECO:0000256" key="1">
    <source>
        <dbReference type="SAM" id="Phobius"/>
    </source>
</evidence>
<dbReference type="AlphaFoldDB" id="A0A0A0CZW4"/>
<proteinExistence type="predicted"/>
<reference evidence="2 3" key="1">
    <citation type="submission" date="2014-01" db="EMBL/GenBank/DDBJ databases">
        <title>Genome sequence determination for a cystic fibrosis isolate, Inquilinus limosus.</title>
        <authorList>
            <person name="Pino M."/>
            <person name="Di Conza J."/>
            <person name="Gutkind G."/>
        </authorList>
    </citation>
    <scope>NUCLEOTIDE SEQUENCE [LARGE SCALE GENOMIC DNA]</scope>
    <source>
        <strain evidence="2 3">MP06</strain>
    </source>
</reference>
<comment type="caution">
    <text evidence="2">The sequence shown here is derived from an EMBL/GenBank/DDBJ whole genome shotgun (WGS) entry which is preliminary data.</text>
</comment>